<comment type="caution">
    <text evidence="1">The sequence shown here is derived from an EMBL/GenBank/DDBJ whole genome shotgun (WGS) entry which is preliminary data.</text>
</comment>
<dbReference type="EMBL" id="QUTF01000144">
    <property type="protein sequence ID" value="RHZ42954.1"/>
    <property type="molecule type" value="Genomic_DNA"/>
</dbReference>
<dbReference type="AlphaFoldDB" id="A0A418G447"/>
<evidence type="ECO:0008006" key="3">
    <source>
        <dbReference type="Google" id="ProtNLM"/>
    </source>
</evidence>
<dbReference type="Proteomes" id="UP000286510">
    <property type="component" value="Unassembled WGS sequence"/>
</dbReference>
<sequence length="321" mass="35452">MHSTSFSCEKVIRKKEFANEVNEKYDDLIGSTPFWVTVVATKVNQMTKKNSTKAELLAHIQALEHRVAGSSSGMGNEVDNLAHRKRTPVEYTDSMVVALLELRFNAYRNAFNGSRSAKQLSLLWERLTVQFNIATNQIINVDADSIKNKLRKLRAEFMVIQRALVQTGNVTPVPKPSYYAEMLTAYASLQGLGDIEFGMECVPLVDDGDGAACDADSQSNNDEYIVPAAKKRKAEVDMEMKRQRQGRKHAQTDISQGLEKFGNTLGAAIVQAANVKNAPVGGPDMAVQMAKLLEVAESTKASIDSSNQVQMKLLAFLETKF</sequence>
<gene>
    <name evidence="1" type="ORF">DYB26_015675</name>
</gene>
<dbReference type="VEuPathDB" id="FungiDB:H257_14761"/>
<name>A0A418G447_APHAT</name>
<organism evidence="1 2">
    <name type="scientific">Aphanomyces astaci</name>
    <name type="common">Crayfish plague agent</name>
    <dbReference type="NCBI Taxonomy" id="112090"/>
    <lineage>
        <taxon>Eukaryota</taxon>
        <taxon>Sar</taxon>
        <taxon>Stramenopiles</taxon>
        <taxon>Oomycota</taxon>
        <taxon>Saprolegniomycetes</taxon>
        <taxon>Saprolegniales</taxon>
        <taxon>Verrucalvaceae</taxon>
        <taxon>Aphanomyces</taxon>
    </lineage>
</organism>
<evidence type="ECO:0000313" key="2">
    <source>
        <dbReference type="Proteomes" id="UP000286510"/>
    </source>
</evidence>
<evidence type="ECO:0000313" key="1">
    <source>
        <dbReference type="EMBL" id="RHZ42954.1"/>
    </source>
</evidence>
<reference evidence="1 2" key="1">
    <citation type="submission" date="2018-08" db="EMBL/GenBank/DDBJ databases">
        <title>Aphanomyces genome sequencing and annotation.</title>
        <authorList>
            <person name="Minardi D."/>
            <person name="Oidtmann B."/>
            <person name="Van Der Giezen M."/>
            <person name="Studholme D.J."/>
        </authorList>
    </citation>
    <scope>NUCLEOTIDE SEQUENCE [LARGE SCALE GENOMIC DNA]</scope>
    <source>
        <strain evidence="1 2">FDL457</strain>
    </source>
</reference>
<proteinExistence type="predicted"/>
<protein>
    <recommendedName>
        <fullName evidence="3">Myb/SANT-like domain-containing protein</fullName>
    </recommendedName>
</protein>
<accession>A0A418G447</accession>